<evidence type="ECO:0000256" key="2">
    <source>
        <dbReference type="ARBA" id="ARBA00023239"/>
    </source>
</evidence>
<name>A0A515DDJ1_9BURK</name>
<keyword evidence="1" id="KW-0210">Decarboxylase</keyword>
<dbReference type="Gene3D" id="3.40.50.970">
    <property type="match status" value="1"/>
</dbReference>
<dbReference type="GO" id="GO:0030976">
    <property type="term" value="F:thiamine pyrophosphate binding"/>
    <property type="evidence" value="ECO:0007669"/>
    <property type="project" value="InterPro"/>
</dbReference>
<protein>
    <submittedName>
        <fullName evidence="4">Thiamine pyrophosphate-binding protein</fullName>
    </submittedName>
</protein>
<dbReference type="InterPro" id="IPR011766">
    <property type="entry name" value="TPP_enzyme_TPP-bd"/>
</dbReference>
<dbReference type="PANTHER" id="PTHR42818:SF1">
    <property type="entry name" value="SULFOPYRUVATE DECARBOXYLASE"/>
    <property type="match status" value="1"/>
</dbReference>
<keyword evidence="5" id="KW-1185">Reference proteome</keyword>
<evidence type="ECO:0000256" key="1">
    <source>
        <dbReference type="ARBA" id="ARBA00022793"/>
    </source>
</evidence>
<evidence type="ECO:0000313" key="4">
    <source>
        <dbReference type="EMBL" id="QDL38467.1"/>
    </source>
</evidence>
<evidence type="ECO:0000313" key="5">
    <source>
        <dbReference type="Proteomes" id="UP000316798"/>
    </source>
</evidence>
<dbReference type="Pfam" id="PF02775">
    <property type="entry name" value="TPP_enzyme_C"/>
    <property type="match status" value="1"/>
</dbReference>
<dbReference type="PANTHER" id="PTHR42818">
    <property type="entry name" value="SULFOPYRUVATE DECARBOXYLASE SUBUNIT ALPHA"/>
    <property type="match status" value="1"/>
</dbReference>
<proteinExistence type="predicted"/>
<dbReference type="EMBL" id="CP035503">
    <property type="protein sequence ID" value="QDL38467.1"/>
    <property type="molecule type" value="Genomic_DNA"/>
</dbReference>
<gene>
    <name evidence="4" type="ORF">EUB48_15085</name>
</gene>
<dbReference type="KEGG" id="rhf:EUB48_15085"/>
<accession>A0A515DDJ1</accession>
<dbReference type="InterPro" id="IPR029061">
    <property type="entry name" value="THDP-binding"/>
</dbReference>
<dbReference type="Proteomes" id="UP000316798">
    <property type="component" value="Chromosome"/>
</dbReference>
<dbReference type="RefSeq" id="WP_142819913.1">
    <property type="nucleotide sequence ID" value="NZ_CP035503.1"/>
</dbReference>
<sequence>MNILSACDAISRARHDAVLVATMGAMNAFDRLGAGQPRINSVPLMGGAPSIGLGIALAQSAHKVIVVDGDASLLMQLGSLVTVAGQQPRNFYHFVIHNGTQFTGLSNLPLAGDSHLDFTQMAEAAGYRRVHRHDDLEVFSEALPGLLAEPGPTLVELVVESDAPVFGPDHPQQDWADLQFTRMGDEASKLANWLLRK</sequence>
<dbReference type="AlphaFoldDB" id="A0A515DDJ1"/>
<evidence type="ECO:0000259" key="3">
    <source>
        <dbReference type="Pfam" id="PF02775"/>
    </source>
</evidence>
<organism evidence="4 5">
    <name type="scientific">Rhodoferax sediminis</name>
    <dbReference type="NCBI Taxonomy" id="2509614"/>
    <lineage>
        <taxon>Bacteria</taxon>
        <taxon>Pseudomonadati</taxon>
        <taxon>Pseudomonadota</taxon>
        <taxon>Betaproteobacteria</taxon>
        <taxon>Burkholderiales</taxon>
        <taxon>Comamonadaceae</taxon>
        <taxon>Rhodoferax</taxon>
    </lineage>
</organism>
<dbReference type="OrthoDB" id="2254214at2"/>
<dbReference type="GO" id="GO:0016831">
    <property type="term" value="F:carboxy-lyase activity"/>
    <property type="evidence" value="ECO:0007669"/>
    <property type="project" value="UniProtKB-KW"/>
</dbReference>
<dbReference type="SUPFAM" id="SSF52518">
    <property type="entry name" value="Thiamin diphosphate-binding fold (THDP-binding)"/>
    <property type="match status" value="1"/>
</dbReference>
<dbReference type="GO" id="GO:0044281">
    <property type="term" value="P:small molecule metabolic process"/>
    <property type="evidence" value="ECO:0007669"/>
    <property type="project" value="UniProtKB-ARBA"/>
</dbReference>
<reference evidence="4 5" key="1">
    <citation type="submission" date="2019-01" db="EMBL/GenBank/DDBJ databases">
        <title>Genomic insights into a novel species Rhodoferax sp.</title>
        <authorList>
            <person name="Jin L."/>
        </authorList>
    </citation>
    <scope>NUCLEOTIDE SEQUENCE [LARGE SCALE GENOMIC DNA]</scope>
    <source>
        <strain evidence="4 5">CHu59-6-5</strain>
    </source>
</reference>
<keyword evidence="2" id="KW-0456">Lyase</keyword>
<dbReference type="InterPro" id="IPR051818">
    <property type="entry name" value="TPP_dependent_decarboxylase"/>
</dbReference>
<feature type="domain" description="Thiamine pyrophosphate enzyme TPP-binding" evidence="3">
    <location>
        <begin position="43"/>
        <end position="156"/>
    </location>
</feature>